<dbReference type="EMBL" id="CM031824">
    <property type="protein sequence ID" value="KAG6624348.1"/>
    <property type="molecule type" value="Genomic_DNA"/>
</dbReference>
<accession>A0A8T1N1J6</accession>
<dbReference type="GO" id="GO:0005096">
    <property type="term" value="F:GTPase activator activity"/>
    <property type="evidence" value="ECO:0007669"/>
    <property type="project" value="TreeGrafter"/>
</dbReference>
<evidence type="ECO:0000313" key="2">
    <source>
        <dbReference type="Proteomes" id="UP000811609"/>
    </source>
</evidence>
<dbReference type="GO" id="GO:0045159">
    <property type="term" value="F:myosin II binding"/>
    <property type="evidence" value="ECO:0007669"/>
    <property type="project" value="TreeGrafter"/>
</dbReference>
<dbReference type="PANTHER" id="PTHR10241:SF38">
    <property type="entry name" value="TRANSDUCIN FAMILY PROTEIN _ WD-40 REPEAT FAMILY PROTEIN"/>
    <property type="match status" value="1"/>
</dbReference>
<dbReference type="GO" id="GO:0005886">
    <property type="term" value="C:plasma membrane"/>
    <property type="evidence" value="ECO:0007669"/>
    <property type="project" value="TreeGrafter"/>
</dbReference>
<reference evidence="1" key="1">
    <citation type="submission" date="2020-12" db="EMBL/GenBank/DDBJ databases">
        <title>WGS assembly of Carya illinoinensis cv. Pawnee.</title>
        <authorList>
            <person name="Platts A."/>
            <person name="Shu S."/>
            <person name="Wright S."/>
            <person name="Barry K."/>
            <person name="Edger P."/>
            <person name="Pires J.C."/>
            <person name="Schmutz J."/>
        </authorList>
    </citation>
    <scope>NUCLEOTIDE SEQUENCE</scope>
    <source>
        <tissue evidence="1">Leaf</tissue>
    </source>
</reference>
<protein>
    <submittedName>
        <fullName evidence="1">Uncharacterized protein</fullName>
    </submittedName>
</protein>
<dbReference type="GO" id="GO:0006893">
    <property type="term" value="P:Golgi to plasma membrane transport"/>
    <property type="evidence" value="ECO:0007669"/>
    <property type="project" value="TreeGrafter"/>
</dbReference>
<dbReference type="GO" id="GO:0005737">
    <property type="term" value="C:cytoplasm"/>
    <property type="evidence" value="ECO:0007669"/>
    <property type="project" value="TreeGrafter"/>
</dbReference>
<dbReference type="GO" id="GO:0019905">
    <property type="term" value="F:syntaxin binding"/>
    <property type="evidence" value="ECO:0007669"/>
    <property type="project" value="TreeGrafter"/>
</dbReference>
<dbReference type="AlphaFoldDB" id="A0A8T1N1J6"/>
<name>A0A8T1N1J6_CARIL</name>
<dbReference type="Proteomes" id="UP000811609">
    <property type="component" value="Chromosome 16"/>
</dbReference>
<organism evidence="1 2">
    <name type="scientific">Carya illinoinensis</name>
    <name type="common">Pecan</name>
    <dbReference type="NCBI Taxonomy" id="32201"/>
    <lineage>
        <taxon>Eukaryota</taxon>
        <taxon>Viridiplantae</taxon>
        <taxon>Streptophyta</taxon>
        <taxon>Embryophyta</taxon>
        <taxon>Tracheophyta</taxon>
        <taxon>Spermatophyta</taxon>
        <taxon>Magnoliopsida</taxon>
        <taxon>eudicotyledons</taxon>
        <taxon>Gunneridae</taxon>
        <taxon>Pentapetalae</taxon>
        <taxon>rosids</taxon>
        <taxon>fabids</taxon>
        <taxon>Fagales</taxon>
        <taxon>Juglandaceae</taxon>
        <taxon>Carya</taxon>
    </lineage>
</organism>
<dbReference type="EMBL" id="CM031824">
    <property type="protein sequence ID" value="KAG6624349.1"/>
    <property type="molecule type" value="Genomic_DNA"/>
</dbReference>
<evidence type="ECO:0000313" key="1">
    <source>
        <dbReference type="EMBL" id="KAG6624349.1"/>
    </source>
</evidence>
<comment type="caution">
    <text evidence="1">The sequence shown here is derived from an EMBL/GenBank/DDBJ whole genome shotgun (WGS) entry which is preliminary data.</text>
</comment>
<keyword evidence="2" id="KW-1185">Reference proteome</keyword>
<proteinExistence type="predicted"/>
<sequence length="240" mass="26871">MDLRIWFYYQVLHIYDNNCLSALISQKEKKASAVALQYHMSIPTLDPYMTVANYGLVSRDGKFSKVLSEAASAAKLYAAHTPDMGGTKWPLTGGVPSQLLDSEDYHIERLYIAGYKDGSVRVWDCTYPVLSLIYLLGAEVNGINISGTSASISALDFCSETLSLAIGNEYGLVLLYKLMRSSDDTILYFMTETENEGLAYCTQLSLYPFQMSGLNQDIKKYRAKTFQKLSNIDRIKVKPI</sequence>
<dbReference type="GO" id="GO:0006887">
    <property type="term" value="P:exocytosis"/>
    <property type="evidence" value="ECO:0007669"/>
    <property type="project" value="TreeGrafter"/>
</dbReference>
<dbReference type="PANTHER" id="PTHR10241">
    <property type="entry name" value="LETHAL 2 GIANT LARVAE PROTEIN"/>
    <property type="match status" value="1"/>
</dbReference>
<gene>
    <name evidence="1" type="ORF">CIPAW_16G020200</name>
</gene>